<evidence type="ECO:0000256" key="1">
    <source>
        <dbReference type="ARBA" id="ARBA00004370"/>
    </source>
</evidence>
<dbReference type="AlphaFoldDB" id="D8M0X7"/>
<proteinExistence type="predicted"/>
<evidence type="ECO:0000313" key="6">
    <source>
        <dbReference type="EMBL" id="CBK21716.2"/>
    </source>
</evidence>
<dbReference type="EMBL" id="FN668644">
    <property type="protein sequence ID" value="CBK21716.2"/>
    <property type="molecule type" value="Genomic_DNA"/>
</dbReference>
<organism evidence="6">
    <name type="scientific">Blastocystis hominis</name>
    <dbReference type="NCBI Taxonomy" id="12968"/>
    <lineage>
        <taxon>Eukaryota</taxon>
        <taxon>Sar</taxon>
        <taxon>Stramenopiles</taxon>
        <taxon>Bigyra</taxon>
        <taxon>Opalozoa</taxon>
        <taxon>Opalinata</taxon>
        <taxon>Blastocystidae</taxon>
        <taxon>Blastocystis</taxon>
    </lineage>
</organism>
<evidence type="ECO:0000256" key="4">
    <source>
        <dbReference type="ARBA" id="ARBA00023180"/>
    </source>
</evidence>
<protein>
    <recommendedName>
        <fullName evidence="5">EGF-like domain-containing protein</fullName>
    </recommendedName>
</protein>
<feature type="domain" description="EGF-like" evidence="5">
    <location>
        <begin position="673"/>
        <end position="684"/>
    </location>
</feature>
<dbReference type="GO" id="GO:0016020">
    <property type="term" value="C:membrane"/>
    <property type="evidence" value="ECO:0007669"/>
    <property type="project" value="UniProtKB-SubCell"/>
</dbReference>
<dbReference type="InterPro" id="IPR000742">
    <property type="entry name" value="EGF"/>
</dbReference>
<dbReference type="Proteomes" id="UP000008312">
    <property type="component" value="Unassembled WGS sequence"/>
</dbReference>
<evidence type="ECO:0000256" key="3">
    <source>
        <dbReference type="ARBA" id="ARBA00023157"/>
    </source>
</evidence>
<gene>
    <name evidence="6" type="ORF">GSBLH_T00007043001</name>
</gene>
<dbReference type="PROSITE" id="PS01186">
    <property type="entry name" value="EGF_2"/>
    <property type="match status" value="1"/>
</dbReference>
<reference evidence="6" key="1">
    <citation type="submission" date="2010-02" db="EMBL/GenBank/DDBJ databases">
        <title>Sequencing and annotation of the Blastocystis hominis genome.</title>
        <authorList>
            <person name="Wincker P."/>
        </authorList>
    </citation>
    <scope>NUCLEOTIDE SEQUENCE</scope>
    <source>
        <strain evidence="6">Singapore isolate B</strain>
    </source>
</reference>
<dbReference type="GeneID" id="24923167"/>
<dbReference type="OrthoDB" id="4062651at2759"/>
<dbReference type="PANTHER" id="PTHR24038:SF11">
    <property type="entry name" value="INTEGRIN BETA-LIKE PROTEIN E"/>
    <property type="match status" value="1"/>
</dbReference>
<keyword evidence="2" id="KW-0472">Membrane</keyword>
<dbReference type="InParanoid" id="D8M0X7"/>
<comment type="subcellular location">
    <subcellularLocation>
        <location evidence="1">Membrane</location>
    </subcellularLocation>
</comment>
<evidence type="ECO:0000259" key="5">
    <source>
        <dbReference type="PROSITE" id="PS01186"/>
    </source>
</evidence>
<dbReference type="PANTHER" id="PTHR24038">
    <property type="entry name" value="STABILIN"/>
    <property type="match status" value="1"/>
</dbReference>
<keyword evidence="4" id="KW-0325">Glycoprotein</keyword>
<sequence>MDDSLLSMQMSDSVNGTISGYTTDSILTYRLYISNSESTNSDKTEERSCLVDMIQLTLESPSLPSLVGYVSTSPRPLSRNRVPLRLTSNSTASLVLDHSSSLFSTNRDVFVYLIVEEETASLIPYTLTSQAAFSSVLRPDSQGLFAFSTSVNCSAESTPRDDVIGYLILDFSTKLLFDSFSLLFSIDSFQGDIEVALSDRTFRSALVQSSPHTTTGPNPFGFHVSTNSSVFQLGRPLYFRVRPLPTGSLSSASPCYFNVSMRFLHTTAVFCAPHDQPVSVETPARPAVSYHAVWIPSDDLGTVSRVNLRFSEVAYAWNSNGTVCFPLTVFYGYSETAELLNIADSAVVEYTESFFYQPLISIAIDRHSVGCFLLIAVRTEGVSSWVFEGGVAMTPFLLTPSNSIKGSLSSYRNVVQTYIFLYSTEYTAITLSASKTSSDFRSLSPFPRFSNRRSMFVAVDAYPSPSRFDWSSETPAKASPLQVNVTIDRSHAKYCNECKYFVTVMLNGSLELSTNASQLAIEFVCPGDVCSNCSEGRDPLQNCQECLDGFYGTNCSPCRDCHHGECADGLSGDGSCVCSTGFSAYSNCTECKTGFFGETCAACESCNEHGDCQDGRTGDGSCVCDEGFDAAQRCGECVEGRFGSACNETCPGETAVCSAHGECDDGMLGTGRCKCSDGFNAIRCTRKIDAFRIVLRRTERAMKVERAERRECVEKGVCLCWDGHMGVDCNYSLEESVNLYLFLGMIVVVSIISLRVKQLSKKVEKQQVQRQVVIDEKRRFISWRVVK</sequence>
<accession>D8M0X7</accession>
<evidence type="ECO:0000313" key="7">
    <source>
        <dbReference type="Proteomes" id="UP000008312"/>
    </source>
</evidence>
<keyword evidence="7" id="KW-1185">Reference proteome</keyword>
<evidence type="ECO:0000256" key="2">
    <source>
        <dbReference type="ARBA" id="ARBA00023136"/>
    </source>
</evidence>
<name>D8M0X7_BLAHO</name>
<dbReference type="SMART" id="SM00181">
    <property type="entry name" value="EGF"/>
    <property type="match status" value="3"/>
</dbReference>
<dbReference type="RefSeq" id="XP_012895764.1">
    <property type="nucleotide sequence ID" value="XM_013040310.1"/>
</dbReference>
<keyword evidence="3" id="KW-1015">Disulfide bond</keyword>